<dbReference type="RefSeq" id="WP_123821659.1">
    <property type="nucleotide sequence ID" value="NZ_RKQG01000004.1"/>
</dbReference>
<organism evidence="1 2">
    <name type="scientific">Kitasatospora cineracea</name>
    <dbReference type="NCBI Taxonomy" id="88074"/>
    <lineage>
        <taxon>Bacteria</taxon>
        <taxon>Bacillati</taxon>
        <taxon>Actinomycetota</taxon>
        <taxon>Actinomycetes</taxon>
        <taxon>Kitasatosporales</taxon>
        <taxon>Streptomycetaceae</taxon>
        <taxon>Kitasatospora</taxon>
    </lineage>
</organism>
<accession>A0A3N4R1V0</accession>
<evidence type="ECO:0000313" key="2">
    <source>
        <dbReference type="Proteomes" id="UP000266906"/>
    </source>
</evidence>
<proteinExistence type="predicted"/>
<reference evidence="1 2" key="1">
    <citation type="submission" date="2018-11" db="EMBL/GenBank/DDBJ databases">
        <title>Sequencing the genomes of 1000 actinobacteria strains.</title>
        <authorList>
            <person name="Klenk H.-P."/>
        </authorList>
    </citation>
    <scope>NUCLEOTIDE SEQUENCE [LARGE SCALE GENOMIC DNA]</scope>
    <source>
        <strain evidence="1 2">DSM 44781</strain>
    </source>
</reference>
<dbReference type="AlphaFoldDB" id="A0A3N4R1V0"/>
<evidence type="ECO:0000313" key="1">
    <source>
        <dbReference type="EMBL" id="RPE27308.1"/>
    </source>
</evidence>
<protein>
    <submittedName>
        <fullName evidence="1">Uncharacterized protein</fullName>
    </submittedName>
</protein>
<gene>
    <name evidence="1" type="ORF">EDD38_7453</name>
</gene>
<dbReference type="EMBL" id="RKQG01000004">
    <property type="protein sequence ID" value="RPE27308.1"/>
    <property type="molecule type" value="Genomic_DNA"/>
</dbReference>
<comment type="caution">
    <text evidence="1">The sequence shown here is derived from an EMBL/GenBank/DDBJ whole genome shotgun (WGS) entry which is preliminary data.</text>
</comment>
<keyword evidence="2" id="KW-1185">Reference proteome</keyword>
<name>A0A3N4R1V0_9ACTN</name>
<sequence>MGTDINLRRLLRATQTLARDARRSANRHHQVAEQIGYEATEIGRVADQIATLHVDASTITDTRETSRILRDLHDAATGYRTCAQETARTAEAANTTTANTHNGIQEAHDRAPVPMADRTWYGQE</sequence>
<dbReference type="Proteomes" id="UP000266906">
    <property type="component" value="Unassembled WGS sequence"/>
</dbReference>